<reference evidence="2 3" key="2">
    <citation type="submission" date="2018-06" db="EMBL/GenBank/DDBJ databases">
        <title>Metagenomic assembly of (sub)arctic Cyanobacteria and their associated microbiome from non-axenic cultures.</title>
        <authorList>
            <person name="Baurain D."/>
        </authorList>
    </citation>
    <scope>NUCLEOTIDE SEQUENCE [LARGE SCALE GENOMIC DNA]</scope>
    <source>
        <strain evidence="2">ULC066bin1</strain>
    </source>
</reference>
<evidence type="ECO:0000313" key="3">
    <source>
        <dbReference type="Proteomes" id="UP000249467"/>
    </source>
</evidence>
<keyword evidence="1" id="KW-1133">Transmembrane helix</keyword>
<organism evidence="2 3">
    <name type="scientific">Pseudanabaena frigida</name>
    <dbReference type="NCBI Taxonomy" id="945775"/>
    <lineage>
        <taxon>Bacteria</taxon>
        <taxon>Bacillati</taxon>
        <taxon>Cyanobacteriota</taxon>
        <taxon>Cyanophyceae</taxon>
        <taxon>Pseudanabaenales</taxon>
        <taxon>Pseudanabaenaceae</taxon>
        <taxon>Pseudanabaena</taxon>
    </lineage>
</organism>
<evidence type="ECO:0000313" key="2">
    <source>
        <dbReference type="EMBL" id="PZO41715.1"/>
    </source>
</evidence>
<gene>
    <name evidence="2" type="ORF">DCF19_09155</name>
</gene>
<dbReference type="AlphaFoldDB" id="A0A2W4Y3Y2"/>
<dbReference type="CDD" id="cd18710">
    <property type="entry name" value="PIN_VapC-like"/>
    <property type="match status" value="1"/>
</dbReference>
<feature type="transmembrane region" description="Helical" evidence="1">
    <location>
        <begin position="237"/>
        <end position="258"/>
    </location>
</feature>
<evidence type="ECO:0008006" key="4">
    <source>
        <dbReference type="Google" id="ProtNLM"/>
    </source>
</evidence>
<dbReference type="EMBL" id="QBML01000010">
    <property type="protein sequence ID" value="PZO41715.1"/>
    <property type="molecule type" value="Genomic_DNA"/>
</dbReference>
<protein>
    <recommendedName>
        <fullName evidence="4">PIN domain-containing protein</fullName>
    </recommendedName>
</protein>
<keyword evidence="1" id="KW-0472">Membrane</keyword>
<dbReference type="Proteomes" id="UP000249467">
    <property type="component" value="Unassembled WGS sequence"/>
</dbReference>
<keyword evidence="1" id="KW-0812">Transmembrane</keyword>
<evidence type="ECO:0000256" key="1">
    <source>
        <dbReference type="SAM" id="Phobius"/>
    </source>
</evidence>
<sequence>MAQSTTHYLLRLIKTAIRADMTASSYLLLLETSTIIQTDLHTWQAIAKLGECFLPEVVALEIKNIANGKADGNETVAKSFQNSMSQLDWQITSLTANHPDLVLNTSQNLSRKAKLILNVAQSSIGVANAHPQKCVVLVSDEISLRDRIAKLNCKNLCAIPSAIARQWSRTNQAPPIVQLLIKQLPIPTDQTTLQSFHQSDNKVLNSKSLDISTTLDKSSHSSNQKSNPNLRHISISLMKFGIITTFLVTILLFGWRLVQPQQFQQFWKKTGLPPLPKILIDPSQPKKP</sequence>
<proteinExistence type="predicted"/>
<comment type="caution">
    <text evidence="2">The sequence shown here is derived from an EMBL/GenBank/DDBJ whole genome shotgun (WGS) entry which is preliminary data.</text>
</comment>
<accession>A0A2W4Y3Y2</accession>
<dbReference type="InterPro" id="IPR049931">
    <property type="entry name" value="PIN_VapC-like"/>
</dbReference>
<reference evidence="2 3" key="1">
    <citation type="submission" date="2018-04" db="EMBL/GenBank/DDBJ databases">
        <authorList>
            <person name="Go L.Y."/>
            <person name="Mitchell J.A."/>
        </authorList>
    </citation>
    <scope>NUCLEOTIDE SEQUENCE [LARGE SCALE GENOMIC DNA]</scope>
    <source>
        <strain evidence="2">ULC066bin1</strain>
    </source>
</reference>
<name>A0A2W4Y3Y2_9CYAN</name>